<dbReference type="InterPro" id="IPR026341">
    <property type="entry name" value="T9SS_type_B"/>
</dbReference>
<feature type="signal peptide" evidence="1">
    <location>
        <begin position="1"/>
        <end position="19"/>
    </location>
</feature>
<dbReference type="EMBL" id="VNWL01000026">
    <property type="protein sequence ID" value="TXK01462.1"/>
    <property type="molecule type" value="Genomic_DNA"/>
</dbReference>
<keyword evidence="5" id="KW-1185">Reference proteome</keyword>
<proteinExistence type="predicted"/>
<evidence type="ECO:0000313" key="2">
    <source>
        <dbReference type="EMBL" id="RIV69876.1"/>
    </source>
</evidence>
<comment type="caution">
    <text evidence="2">The sequence shown here is derived from an EMBL/GenBank/DDBJ whole genome shotgun (WGS) entry which is preliminary data.</text>
</comment>
<dbReference type="AlphaFoldDB" id="A0A418N6H2"/>
<protein>
    <submittedName>
        <fullName evidence="3">T9SS type B sorting domain-containing protein</fullName>
    </submittedName>
</protein>
<evidence type="ECO:0000313" key="3">
    <source>
        <dbReference type="EMBL" id="TXK01462.1"/>
    </source>
</evidence>
<organism evidence="2 4">
    <name type="scientific">Flagellimonas aequoris</name>
    <dbReference type="NCBI Taxonomy" id="2306997"/>
    <lineage>
        <taxon>Bacteria</taxon>
        <taxon>Pseudomonadati</taxon>
        <taxon>Bacteroidota</taxon>
        <taxon>Flavobacteriia</taxon>
        <taxon>Flavobacteriales</taxon>
        <taxon>Flavobacteriaceae</taxon>
        <taxon>Flagellimonas</taxon>
    </lineage>
</organism>
<dbReference type="NCBIfam" id="TIGR04131">
    <property type="entry name" value="Bac_Flav_CTERM"/>
    <property type="match status" value="1"/>
</dbReference>
<dbReference type="EMBL" id="QXFJ01000027">
    <property type="protein sequence ID" value="RIV69876.1"/>
    <property type="molecule type" value="Genomic_DNA"/>
</dbReference>
<dbReference type="Proteomes" id="UP000284189">
    <property type="component" value="Unassembled WGS sequence"/>
</dbReference>
<dbReference type="Gene3D" id="2.60.40.10">
    <property type="entry name" value="Immunoglobulins"/>
    <property type="match status" value="2"/>
</dbReference>
<name>A0A418N6H2_9FLAO</name>
<reference evidence="3 5" key="2">
    <citation type="submission" date="2019-07" db="EMBL/GenBank/DDBJ databases">
        <title>Draft genome of two Muricauda strains isolated from deep sea.</title>
        <authorList>
            <person name="Sun C."/>
        </authorList>
    </citation>
    <scope>NUCLEOTIDE SEQUENCE [LARGE SCALE GENOMIC DNA]</scope>
    <source>
        <strain evidence="3 5">NH166</strain>
    </source>
</reference>
<keyword evidence="1" id="KW-0732">Signal</keyword>
<dbReference type="InterPro" id="IPR013783">
    <property type="entry name" value="Ig-like_fold"/>
</dbReference>
<sequence length="576" mass="63141">MLNRKLVFLVLLMGVMAHAQNCPDLLSPAEGAANVPLNTTISWNPVDGVNAFIISLGTTPGGNDIVSPKFVSGTTYTPPLGLPENATVYVTISLYFYDGPDITCPSISFTTESLTQPPASCATMTQPSDMATDVNPKTNISWDYVYGATGYLVRLGTTAGGSDILQQDVGNRLTLNPDFDLPAETPIFVTIIPYNDIGTAMGCSSQQFTTGMVSALPECTSMTYPPNGETNVPLTTELEWNDVPGATSYYVTIGTTPTSSDILDNSRFYTNSTPIFNLEPNKTYFITISPSNETGTAMGCLQESFTTSFGCGPYWDVNVGDFVTINPEIDFPDTISFCENEAPYMAFSTDVADGYRWFKVDDKDNETLLSETSEVAITENGTYRYEAYNLVDREAGTLECPTTKIFHVVSSEMASIDNLRVQNSNGLLSIQVEASGIGDYEFAIDNMNGPYSDSSVFSNIEPGNHTLYVRDKNGCGVAQKAFVQDLTLEGFPKFFTPNGDNINDYWQFIQPEKSAEVVFQSIRIFDRYGKFLKQISQDSQGWDGRIAGRPLPSGDYWFVAIDDSNQEIKGHFSLKR</sequence>
<gene>
    <name evidence="2" type="ORF">D2U88_12045</name>
    <name evidence="3" type="ORF">FQ019_11935</name>
</gene>
<dbReference type="Pfam" id="PF13585">
    <property type="entry name" value="CHU_C"/>
    <property type="match status" value="1"/>
</dbReference>
<accession>A0A418N6H2</accession>
<reference evidence="2 4" key="1">
    <citation type="submission" date="2018-08" db="EMBL/GenBank/DDBJ databases">
        <title>Proposal of Muricauda 72 sp.nov. and Muricauda NH166 sp.nov., isolated from seawater.</title>
        <authorList>
            <person name="Cheng H."/>
            <person name="Wu Y.-H."/>
            <person name="Guo L.-L."/>
            <person name="Xu X.-W."/>
        </authorList>
    </citation>
    <scope>NUCLEOTIDE SEQUENCE [LARGE SCALE GENOMIC DNA]</scope>
    <source>
        <strain evidence="2 4">NH166</strain>
    </source>
</reference>
<dbReference type="OrthoDB" id="9813840at2"/>
<dbReference type="RefSeq" id="WP_119640817.1">
    <property type="nucleotide sequence ID" value="NZ_QXFJ01000027.1"/>
</dbReference>
<dbReference type="Proteomes" id="UP000321528">
    <property type="component" value="Unassembled WGS sequence"/>
</dbReference>
<evidence type="ECO:0000313" key="4">
    <source>
        <dbReference type="Proteomes" id="UP000284189"/>
    </source>
</evidence>
<evidence type="ECO:0000313" key="5">
    <source>
        <dbReference type="Proteomes" id="UP000321528"/>
    </source>
</evidence>
<evidence type="ECO:0000256" key="1">
    <source>
        <dbReference type="SAM" id="SignalP"/>
    </source>
</evidence>
<feature type="chain" id="PRO_5019413042" evidence="1">
    <location>
        <begin position="20"/>
        <end position="576"/>
    </location>
</feature>